<accession>A0A9P0H7P6</accession>
<dbReference type="Gene3D" id="3.40.50.1820">
    <property type="entry name" value="alpha/beta hydrolase"/>
    <property type="match status" value="1"/>
</dbReference>
<comment type="function">
    <text evidence="6">Catalyzes juvenile hormone hydrolysis.</text>
</comment>
<evidence type="ECO:0000256" key="3">
    <source>
        <dbReference type="ARBA" id="ARBA00010088"/>
    </source>
</evidence>
<evidence type="ECO:0000256" key="2">
    <source>
        <dbReference type="ARBA" id="ARBA00004111"/>
    </source>
</evidence>
<dbReference type="AlphaFoldDB" id="A0A9P0H7P6"/>
<reference evidence="8" key="1">
    <citation type="submission" date="2022-01" db="EMBL/GenBank/DDBJ databases">
        <authorList>
            <person name="King R."/>
        </authorList>
    </citation>
    <scope>NUCLEOTIDE SEQUENCE</scope>
</reference>
<evidence type="ECO:0000256" key="4">
    <source>
        <dbReference type="ARBA" id="ARBA00022797"/>
    </source>
</evidence>
<dbReference type="EMBL" id="OV725079">
    <property type="protein sequence ID" value="CAH1396976.1"/>
    <property type="molecule type" value="Genomic_DNA"/>
</dbReference>
<evidence type="ECO:0000313" key="10">
    <source>
        <dbReference type="Proteomes" id="UP001152798"/>
    </source>
</evidence>
<dbReference type="EC" id="3.3.2.9" evidence="6"/>
<proteinExistence type="inferred from homology"/>
<comment type="subcellular location">
    <subcellularLocation>
        <location evidence="6">Endoplasmic reticulum membrane</location>
    </subcellularLocation>
    <subcellularLocation>
        <location evidence="2">Microsome membrane</location>
        <topology evidence="2">Single-pass membrane protein</topology>
    </subcellularLocation>
</comment>
<gene>
    <name evidence="8" type="ORF">NEZAVI_LOCUS6911</name>
    <name evidence="9" type="ORF">NEZAVI_LOCUS6924</name>
</gene>
<dbReference type="PRINTS" id="PR00412">
    <property type="entry name" value="EPOXHYDRLASE"/>
</dbReference>
<evidence type="ECO:0000313" key="9">
    <source>
        <dbReference type="EMBL" id="CAH1396976.1"/>
    </source>
</evidence>
<evidence type="ECO:0000256" key="6">
    <source>
        <dbReference type="PIRNR" id="PIRNR001112"/>
    </source>
</evidence>
<evidence type="ECO:0000256" key="5">
    <source>
        <dbReference type="ARBA" id="ARBA00022801"/>
    </source>
</evidence>
<dbReference type="InterPro" id="IPR000639">
    <property type="entry name" value="Epox_hydrolase-like"/>
</dbReference>
<keyword evidence="10" id="KW-1185">Reference proteome</keyword>
<dbReference type="SUPFAM" id="SSF53474">
    <property type="entry name" value="alpha/beta-Hydrolases"/>
    <property type="match status" value="1"/>
</dbReference>
<keyword evidence="5 6" id="KW-0378">Hydrolase</keyword>
<dbReference type="InterPro" id="IPR016292">
    <property type="entry name" value="Epoxide_hydrolase"/>
</dbReference>
<evidence type="ECO:0000256" key="1">
    <source>
        <dbReference type="ARBA" id="ARBA00000221"/>
    </source>
</evidence>
<protein>
    <recommendedName>
        <fullName evidence="6">Epoxide hydrolase</fullName>
        <ecNumber evidence="6">3.3.2.9</ecNumber>
    </recommendedName>
</protein>
<evidence type="ECO:0000313" key="8">
    <source>
        <dbReference type="EMBL" id="CAH1396959.1"/>
    </source>
</evidence>
<dbReference type="Pfam" id="PF06441">
    <property type="entry name" value="EHN"/>
    <property type="match status" value="1"/>
</dbReference>
<dbReference type="EMBL" id="OV725079">
    <property type="protein sequence ID" value="CAH1396959.1"/>
    <property type="molecule type" value="Genomic_DNA"/>
</dbReference>
<feature type="domain" description="Epoxide hydrolase N-terminal" evidence="7">
    <location>
        <begin position="48"/>
        <end position="159"/>
    </location>
</feature>
<dbReference type="GO" id="GO:0033961">
    <property type="term" value="F:cis-stilbene-oxide hydrolase activity"/>
    <property type="evidence" value="ECO:0007669"/>
    <property type="project" value="UniProtKB-UniRule"/>
</dbReference>
<keyword evidence="4 6" id="KW-0058">Aromatic hydrocarbons catabolism</keyword>
<keyword evidence="6" id="KW-0472">Membrane</keyword>
<organism evidence="8 10">
    <name type="scientific">Nezara viridula</name>
    <name type="common">Southern green stink bug</name>
    <name type="synonym">Cimex viridulus</name>
    <dbReference type="NCBI Taxonomy" id="85310"/>
    <lineage>
        <taxon>Eukaryota</taxon>
        <taxon>Metazoa</taxon>
        <taxon>Ecdysozoa</taxon>
        <taxon>Arthropoda</taxon>
        <taxon>Hexapoda</taxon>
        <taxon>Insecta</taxon>
        <taxon>Pterygota</taxon>
        <taxon>Neoptera</taxon>
        <taxon>Paraneoptera</taxon>
        <taxon>Hemiptera</taxon>
        <taxon>Heteroptera</taxon>
        <taxon>Panheteroptera</taxon>
        <taxon>Pentatomomorpha</taxon>
        <taxon>Pentatomoidea</taxon>
        <taxon>Pentatomidae</taxon>
        <taxon>Pentatominae</taxon>
        <taxon>Nezara</taxon>
    </lineage>
</organism>
<name>A0A9P0H7P6_NEZVI</name>
<comment type="catalytic activity">
    <reaction evidence="6">
        <text>cis-stilbene oxide + H2O = (1R,2R)-hydrobenzoin</text>
        <dbReference type="Rhea" id="RHEA:23900"/>
        <dbReference type="ChEBI" id="CHEBI:15377"/>
        <dbReference type="ChEBI" id="CHEBI:50004"/>
        <dbReference type="ChEBI" id="CHEBI:50014"/>
        <dbReference type="EC" id="3.3.2.9"/>
    </reaction>
</comment>
<comment type="catalytic activity">
    <reaction evidence="1 6">
        <text>1-(4-methoxyphenyl)-N-methyl-N-[(3-methyloxetan-3-yl)methyl]methanamine + H2O = 2-{[(4-methoxybenzyl)(methyl)amino]methyl}-2-methylpropane-1,3-diol</text>
        <dbReference type="Rhea" id="RHEA:55764"/>
        <dbReference type="ChEBI" id="CHEBI:15377"/>
        <dbReference type="ChEBI" id="CHEBI:139161"/>
        <dbReference type="ChEBI" id="CHEBI:139164"/>
        <dbReference type="EC" id="3.3.2.9"/>
    </reaction>
</comment>
<dbReference type="PANTHER" id="PTHR21661">
    <property type="entry name" value="EPOXIDE HYDROLASE 1-RELATED"/>
    <property type="match status" value="1"/>
</dbReference>
<dbReference type="PANTHER" id="PTHR21661:SF35">
    <property type="entry name" value="EPOXIDE HYDROLASE"/>
    <property type="match status" value="1"/>
</dbReference>
<dbReference type="InterPro" id="IPR010497">
    <property type="entry name" value="Epoxide_hydro_N"/>
</dbReference>
<sequence length="479" mass="55435">MCGNYFYPIKVTFTLILLLFLQWKFAAFRKPEVKFKQFNLEKNDDYIINPFRINIPESDLIELQKKLLTTRELPPSIKDVGFNYGANSEYLNKFIEYWKNEYNWRDRERYLNQLPQYITRISGLNIHFIRVRPNETVAKGKTIIPILLIHGWLGSVSSFYKLILQLVKPKESYDFVFEVIAPSIPGSGFSEAPQIPGLDPVHVASIFHRLMYLVGHEKYYIHAADLGAHIGQAQALLYPEWIKGYHSNICITGGLVPIVAWYMAIEFPSLFVEEERVNNILEGAGESAQEASYFMLNVNNPDSIGIGLTDSPAGFAAMMIDRIATLSNYGMKNRSDGGLESFDKNELLDTIMTYWLTKSITPSVRWWKETFLLKDTAYMKGTITWRNVEIPSSCSWFKREPAFLPRFALQYAFDYLVSIRYHDEGGRYPAITHPHLLADDLWLFANESKTIIKKSPKKDNIFRYFNIIVLIAEVWYNNV</sequence>
<dbReference type="PIRSF" id="PIRSF001112">
    <property type="entry name" value="Epoxide_hydrolase"/>
    <property type="match status" value="1"/>
</dbReference>
<keyword evidence="6" id="KW-0256">Endoplasmic reticulum</keyword>
<dbReference type="OrthoDB" id="7130006at2759"/>
<dbReference type="GO" id="GO:0005789">
    <property type="term" value="C:endoplasmic reticulum membrane"/>
    <property type="evidence" value="ECO:0007669"/>
    <property type="project" value="UniProtKB-SubCell"/>
</dbReference>
<dbReference type="InterPro" id="IPR029058">
    <property type="entry name" value="AB_hydrolase_fold"/>
</dbReference>
<comment type="similarity">
    <text evidence="3 6">Belongs to the peptidase S33 family.</text>
</comment>
<dbReference type="Proteomes" id="UP001152798">
    <property type="component" value="Chromosome 3"/>
</dbReference>
<dbReference type="GO" id="GO:0097176">
    <property type="term" value="P:epoxide metabolic process"/>
    <property type="evidence" value="ECO:0007669"/>
    <property type="project" value="TreeGrafter"/>
</dbReference>
<evidence type="ECO:0000259" key="7">
    <source>
        <dbReference type="Pfam" id="PF06441"/>
    </source>
</evidence>